<name>A0A8S5P9W2_9CAUD</name>
<dbReference type="EMBL" id="BK015365">
    <property type="protein sequence ID" value="DAE03397.1"/>
    <property type="molecule type" value="Genomic_DNA"/>
</dbReference>
<protein>
    <submittedName>
        <fullName evidence="1">Uncharacterized protein</fullName>
    </submittedName>
</protein>
<accession>A0A8S5P9W2</accession>
<proteinExistence type="predicted"/>
<reference evidence="1" key="1">
    <citation type="journal article" date="2021" name="Proc. Natl. Acad. Sci. U.S.A.">
        <title>A Catalog of Tens of Thousands of Viruses from Human Metagenomes Reveals Hidden Associations with Chronic Diseases.</title>
        <authorList>
            <person name="Tisza M.J."/>
            <person name="Buck C.B."/>
        </authorList>
    </citation>
    <scope>NUCLEOTIDE SEQUENCE</scope>
    <source>
        <strain evidence="1">CtaNG1</strain>
    </source>
</reference>
<evidence type="ECO:0000313" key="1">
    <source>
        <dbReference type="EMBL" id="DAE03397.1"/>
    </source>
</evidence>
<sequence length="68" mass="8013">MSAREDLERIRTIIEEIETNGYAEMSVGGKRFKTHDLPTLYARERELMSRVDDEEGNSTTSYVSWERR</sequence>
<organism evidence="1">
    <name type="scientific">Myoviridae sp. ctaNG1</name>
    <dbReference type="NCBI Taxonomy" id="2825132"/>
    <lineage>
        <taxon>Viruses</taxon>
        <taxon>Duplodnaviria</taxon>
        <taxon>Heunggongvirae</taxon>
        <taxon>Uroviricota</taxon>
        <taxon>Caudoviricetes</taxon>
    </lineage>
</organism>